<sequence length="594" mass="70193">MKEENIMGMVGKLKILSSIIEKNSYIRDTSNKLKQLLEDAESSYRILFIGSESEEKNSLINALIGRKLLTEKNDAYVHIFIRYGEKEFIRAVFVDGTVADFEMRHLYFFTEKNTYIGEILKTYINHIEIYLSCDLLKNAILMNAISLENVTKSFIQRADEVFWVSSSGSIGNDELKVMKGIYHYGIKPYMIINMMEYNEDQLLQSIKRGKERYGQFVEEFIGVSSKQALQSKNSHRMQLYIDSHMHDLTNKINQLCIGKNNREKNMAVRIKQWLELLEGEVKQIPEREPFRSAQNRLKEYADFEHSIGRSLLEKNVKILLAYEKEYAHVSQMLKDVKTLYQLLKVIELEPYLQDENVDLFVALTLKYLEKVREYRTLYTEYVMEQQQFEKWKKKLLRNKLDHVKAEELLLNKAELLNQMQRNCKETYNAIKRIELDLLNDLCTIQRIINESTKQQLEKILKKALYLKYIHNKELKNIENYVQKIREFECIFEMQEFLQKELKEIFEEASSAFSEDERIQILAIIDHISQVQLLGEGFLSTLSLESLRQNFSIKVDFKEKYRFETLHLTETDIISDIPPIPLPIDIQHILDIEKP</sequence>
<accession>A0A4P6UW16</accession>
<protein>
    <submittedName>
        <fullName evidence="1">Uncharacterized protein</fullName>
    </submittedName>
</protein>
<dbReference type="Proteomes" id="UP000291151">
    <property type="component" value="Chromosome"/>
</dbReference>
<dbReference type="Gene3D" id="3.40.50.300">
    <property type="entry name" value="P-loop containing nucleotide triphosphate hydrolases"/>
    <property type="match status" value="1"/>
</dbReference>
<proteinExistence type="predicted"/>
<dbReference type="AlphaFoldDB" id="A0A4P6UW16"/>
<keyword evidence="2" id="KW-1185">Reference proteome</keyword>
<evidence type="ECO:0000313" key="1">
    <source>
        <dbReference type="EMBL" id="QBK26198.1"/>
    </source>
</evidence>
<dbReference type="InterPro" id="IPR027417">
    <property type="entry name" value="P-loop_NTPase"/>
</dbReference>
<gene>
    <name evidence="1" type="ORF">DKZ56_10190</name>
</gene>
<dbReference type="RefSeq" id="WP_208649889.1">
    <property type="nucleotide sequence ID" value="NZ_CP036528.1"/>
</dbReference>
<evidence type="ECO:0000313" key="2">
    <source>
        <dbReference type="Proteomes" id="UP000291151"/>
    </source>
</evidence>
<dbReference type="SUPFAM" id="SSF52540">
    <property type="entry name" value="P-loop containing nucleoside triphosphate hydrolases"/>
    <property type="match status" value="1"/>
</dbReference>
<dbReference type="EMBL" id="CP036528">
    <property type="protein sequence ID" value="QBK26198.1"/>
    <property type="molecule type" value="Genomic_DNA"/>
</dbReference>
<dbReference type="KEGG" id="uth:DKZ56_10190"/>
<reference evidence="1 2" key="1">
    <citation type="submission" date="2019-02" db="EMBL/GenBank/DDBJ databases">
        <title>Ureibacillus thermophilus.</title>
        <authorList>
            <person name="Sunny J.S."/>
            <person name="Natarajan A."/>
            <person name="Saleena L.M."/>
        </authorList>
    </citation>
    <scope>NUCLEOTIDE SEQUENCE [LARGE SCALE GENOMIC DNA]</scope>
    <source>
        <strain evidence="1 2">LM102</strain>
    </source>
</reference>
<organism evidence="1 2">
    <name type="scientific">Ureibacillus thermophilus</name>
    <dbReference type="NCBI Taxonomy" id="367743"/>
    <lineage>
        <taxon>Bacteria</taxon>
        <taxon>Bacillati</taxon>
        <taxon>Bacillota</taxon>
        <taxon>Bacilli</taxon>
        <taxon>Bacillales</taxon>
        <taxon>Caryophanaceae</taxon>
        <taxon>Ureibacillus</taxon>
    </lineage>
</organism>
<name>A0A4P6UW16_9BACL</name>